<feature type="domain" description="Wall-associated receptor kinase galacturonan-binding" evidence="3">
    <location>
        <begin position="5"/>
        <end position="69"/>
    </location>
</feature>
<evidence type="ECO:0000256" key="2">
    <source>
        <dbReference type="ARBA" id="ARBA00022729"/>
    </source>
</evidence>
<dbReference type="GO" id="GO:0016020">
    <property type="term" value="C:membrane"/>
    <property type="evidence" value="ECO:0007669"/>
    <property type="project" value="UniProtKB-SubCell"/>
</dbReference>
<reference evidence="4" key="1">
    <citation type="journal article" date="2021" name="Front. Plant Sci.">
        <title>Chromosome-Scale Genome Assembly for Chinese Sour Jujube and Insights Into Its Genome Evolution and Domestication Signature.</title>
        <authorList>
            <person name="Shen L.-Y."/>
            <person name="Luo H."/>
            <person name="Wang X.-L."/>
            <person name="Wang X.-M."/>
            <person name="Qiu X.-J."/>
            <person name="Liu H."/>
            <person name="Zhou S.-S."/>
            <person name="Jia K.-H."/>
            <person name="Nie S."/>
            <person name="Bao Y.-T."/>
            <person name="Zhang R.-G."/>
            <person name="Yun Q.-Z."/>
            <person name="Chai Y.-H."/>
            <person name="Lu J.-Y."/>
            <person name="Li Y."/>
            <person name="Zhao S.-W."/>
            <person name="Mao J.-F."/>
            <person name="Jia S.-G."/>
            <person name="Mao Y.-M."/>
        </authorList>
    </citation>
    <scope>NUCLEOTIDE SEQUENCE</scope>
    <source>
        <strain evidence="4">AT0</strain>
        <tissue evidence="4">Leaf</tissue>
    </source>
</reference>
<evidence type="ECO:0000256" key="1">
    <source>
        <dbReference type="ARBA" id="ARBA00004167"/>
    </source>
</evidence>
<dbReference type="GO" id="GO:0030247">
    <property type="term" value="F:polysaccharide binding"/>
    <property type="evidence" value="ECO:0007669"/>
    <property type="project" value="InterPro"/>
</dbReference>
<accession>A0A978VLG6</accession>
<sequence>MFESCLKQYNCGNIMGVEYPFSGDDRTRACGYPHLYLDCNENQTSIDIQGVVYDVLDIDKNTQILHIVRVDLLDGLCLEKLRNNITFYLEKFGYDPRQWLFNTTFDLEKFEYAPESAEITLHYDCPPPAAPETILGLFTCPSQSAFKNDLYKLNLKLKRSRDAIRASKLATAPNPAGLVVLTGVTTKQLATAQMDLLGKENVRKVKLKVRTHLSGFSF</sequence>
<name>A0A978VLG6_ZIZJJ</name>
<comment type="subcellular location">
    <subcellularLocation>
        <location evidence="1">Membrane</location>
        <topology evidence="1">Single-pass membrane protein</topology>
    </subcellularLocation>
</comment>
<evidence type="ECO:0000313" key="4">
    <source>
        <dbReference type="EMBL" id="KAH7533935.1"/>
    </source>
</evidence>
<dbReference type="EMBL" id="JAEACU010000004">
    <property type="protein sequence ID" value="KAH7533935.1"/>
    <property type="molecule type" value="Genomic_DNA"/>
</dbReference>
<keyword evidence="2" id="KW-0732">Signal</keyword>
<comment type="caution">
    <text evidence="4">The sequence shown here is derived from an EMBL/GenBank/DDBJ whole genome shotgun (WGS) entry which is preliminary data.</text>
</comment>
<dbReference type="AlphaFoldDB" id="A0A978VLG6"/>
<dbReference type="Proteomes" id="UP000813462">
    <property type="component" value="Unassembled WGS sequence"/>
</dbReference>
<dbReference type="Pfam" id="PF13947">
    <property type="entry name" value="GUB_WAK_bind"/>
    <property type="match status" value="1"/>
</dbReference>
<evidence type="ECO:0000259" key="3">
    <source>
        <dbReference type="Pfam" id="PF13947"/>
    </source>
</evidence>
<proteinExistence type="predicted"/>
<dbReference type="InterPro" id="IPR025287">
    <property type="entry name" value="WAK_GUB"/>
</dbReference>
<protein>
    <recommendedName>
        <fullName evidence="3">Wall-associated receptor kinase galacturonan-binding domain-containing protein</fullName>
    </recommendedName>
</protein>
<organism evidence="4 5">
    <name type="scientific">Ziziphus jujuba var. spinosa</name>
    <dbReference type="NCBI Taxonomy" id="714518"/>
    <lineage>
        <taxon>Eukaryota</taxon>
        <taxon>Viridiplantae</taxon>
        <taxon>Streptophyta</taxon>
        <taxon>Embryophyta</taxon>
        <taxon>Tracheophyta</taxon>
        <taxon>Spermatophyta</taxon>
        <taxon>Magnoliopsida</taxon>
        <taxon>eudicotyledons</taxon>
        <taxon>Gunneridae</taxon>
        <taxon>Pentapetalae</taxon>
        <taxon>rosids</taxon>
        <taxon>fabids</taxon>
        <taxon>Rosales</taxon>
        <taxon>Rhamnaceae</taxon>
        <taxon>Paliureae</taxon>
        <taxon>Ziziphus</taxon>
    </lineage>
</organism>
<evidence type="ECO:0000313" key="5">
    <source>
        <dbReference type="Proteomes" id="UP000813462"/>
    </source>
</evidence>
<gene>
    <name evidence="4" type="ORF">FEM48_Zijuj04G0184300</name>
</gene>
<dbReference type="PANTHER" id="PTHR33138:SF11">
    <property type="entry name" value="KINASE-LIKE PROTEIN"/>
    <property type="match status" value="1"/>
</dbReference>
<dbReference type="PANTHER" id="PTHR33138">
    <property type="entry name" value="OS01G0690200 PROTEIN"/>
    <property type="match status" value="1"/>
</dbReference>